<evidence type="ECO:0000313" key="2">
    <source>
        <dbReference type="Proteomes" id="UP001165378"/>
    </source>
</evidence>
<gene>
    <name evidence="1" type="ORF">LZ495_34960</name>
</gene>
<dbReference type="EMBL" id="JAKFHA010000033">
    <property type="protein sequence ID" value="MCF2532388.1"/>
    <property type="molecule type" value="Genomic_DNA"/>
</dbReference>
<protein>
    <submittedName>
        <fullName evidence="1">Uncharacterized protein</fullName>
    </submittedName>
</protein>
<organism evidence="1 2">
    <name type="scientific">Yinghuangia soli</name>
    <dbReference type="NCBI Taxonomy" id="2908204"/>
    <lineage>
        <taxon>Bacteria</taxon>
        <taxon>Bacillati</taxon>
        <taxon>Actinomycetota</taxon>
        <taxon>Actinomycetes</taxon>
        <taxon>Kitasatosporales</taxon>
        <taxon>Streptomycetaceae</taxon>
        <taxon>Yinghuangia</taxon>
    </lineage>
</organism>
<name>A0AA41Q6G2_9ACTN</name>
<proteinExistence type="predicted"/>
<dbReference type="Proteomes" id="UP001165378">
    <property type="component" value="Unassembled WGS sequence"/>
</dbReference>
<dbReference type="AlphaFoldDB" id="A0AA41Q6G2"/>
<sequence>MDSLDPHEVTQAGALAAHWVFLADTLLEHIRWERSQAGALRGPAGPVPGGGPADEMRVRWGRIRIAAGRAVTLFGLCAVDCARSSDTAASVRRVQDLVLDQLALERTWLLPALAGSLVVDSGLSWPLAPVPDEGTGAGHGDPGAREARLAAMLPWLLDDAPAPDAEHLLAAVGPEVTRRYRDTWQPAYREACTVRWLPAELTI</sequence>
<dbReference type="RefSeq" id="WP_235057167.1">
    <property type="nucleotide sequence ID" value="NZ_JAKFHA010000033.1"/>
</dbReference>
<reference evidence="1" key="1">
    <citation type="submission" date="2022-01" db="EMBL/GenBank/DDBJ databases">
        <title>Genome-Based Taxonomic Classification of the Phylum Actinobacteria.</title>
        <authorList>
            <person name="Gao Y."/>
        </authorList>
    </citation>
    <scope>NUCLEOTIDE SEQUENCE</scope>
    <source>
        <strain evidence="1">KLBMP 8922</strain>
    </source>
</reference>
<accession>A0AA41Q6G2</accession>
<evidence type="ECO:0000313" key="1">
    <source>
        <dbReference type="EMBL" id="MCF2532388.1"/>
    </source>
</evidence>
<comment type="caution">
    <text evidence="1">The sequence shown here is derived from an EMBL/GenBank/DDBJ whole genome shotgun (WGS) entry which is preliminary data.</text>
</comment>
<keyword evidence="2" id="KW-1185">Reference proteome</keyword>